<feature type="compositionally biased region" description="Low complexity" evidence="1">
    <location>
        <begin position="55"/>
        <end position="67"/>
    </location>
</feature>
<keyword evidence="2" id="KW-0812">Transmembrane</keyword>
<protein>
    <recommendedName>
        <fullName evidence="5">LSM domain-containing protein</fullName>
    </recommendedName>
</protein>
<keyword evidence="4" id="KW-1185">Reference proteome</keyword>
<sequence length="143" mass="15581">MQQIQPLHEDNIKRFCGMPVCMVLRDGSRYTGILTACQDDHIFLNGGEEYHARQSGGASISSTSSSTKGKKSKTIKKAPDKMKEPTAQIKAFTSYPGYPYGSRSIFGGYPGYRPYGYGYRNGFGFGAAFAVGLSALAFLLLLI</sequence>
<proteinExistence type="predicted"/>
<accession>A0A229P5N9</accession>
<feature type="region of interest" description="Disordered" evidence="1">
    <location>
        <begin position="52"/>
        <end position="82"/>
    </location>
</feature>
<dbReference type="EMBL" id="NMUQ01000001">
    <property type="protein sequence ID" value="OXM17377.1"/>
    <property type="molecule type" value="Genomic_DNA"/>
</dbReference>
<dbReference type="OrthoDB" id="2639081at2"/>
<name>A0A229P5N9_9BACL</name>
<dbReference type="Proteomes" id="UP000215145">
    <property type="component" value="Unassembled WGS sequence"/>
</dbReference>
<keyword evidence="2" id="KW-1133">Transmembrane helix</keyword>
<feature type="transmembrane region" description="Helical" evidence="2">
    <location>
        <begin position="122"/>
        <end position="142"/>
    </location>
</feature>
<evidence type="ECO:0000313" key="4">
    <source>
        <dbReference type="Proteomes" id="UP000215145"/>
    </source>
</evidence>
<evidence type="ECO:0000256" key="2">
    <source>
        <dbReference type="SAM" id="Phobius"/>
    </source>
</evidence>
<evidence type="ECO:0000313" key="3">
    <source>
        <dbReference type="EMBL" id="OXM17377.1"/>
    </source>
</evidence>
<evidence type="ECO:0000256" key="1">
    <source>
        <dbReference type="SAM" id="MobiDB-lite"/>
    </source>
</evidence>
<comment type="caution">
    <text evidence="3">The sequence shown here is derived from an EMBL/GenBank/DDBJ whole genome shotgun (WGS) entry which is preliminary data.</text>
</comment>
<organism evidence="3 4">
    <name type="scientific">Paenibacillus herberti</name>
    <dbReference type="NCBI Taxonomy" id="1619309"/>
    <lineage>
        <taxon>Bacteria</taxon>
        <taxon>Bacillati</taxon>
        <taxon>Bacillota</taxon>
        <taxon>Bacilli</taxon>
        <taxon>Bacillales</taxon>
        <taxon>Paenibacillaceae</taxon>
        <taxon>Paenibacillus</taxon>
    </lineage>
</organism>
<reference evidence="3 4" key="1">
    <citation type="submission" date="2017-07" db="EMBL/GenBank/DDBJ databases">
        <title>Paenibacillus herberti R33 genome sequencing and assembly.</title>
        <authorList>
            <person name="Su W."/>
        </authorList>
    </citation>
    <scope>NUCLEOTIDE SEQUENCE [LARGE SCALE GENOMIC DNA]</scope>
    <source>
        <strain evidence="3 4">R33</strain>
    </source>
</reference>
<dbReference type="RefSeq" id="WP_089524452.1">
    <property type="nucleotide sequence ID" value="NZ_NMUQ01000001.1"/>
</dbReference>
<evidence type="ECO:0008006" key="5">
    <source>
        <dbReference type="Google" id="ProtNLM"/>
    </source>
</evidence>
<dbReference type="AlphaFoldDB" id="A0A229P5N9"/>
<keyword evidence="2" id="KW-0472">Membrane</keyword>
<gene>
    <name evidence="3" type="ORF">CGZ75_12475</name>
</gene>